<feature type="region of interest" description="Disordered" evidence="1">
    <location>
        <begin position="132"/>
        <end position="151"/>
    </location>
</feature>
<comment type="caution">
    <text evidence="2">The sequence shown here is derived from an EMBL/GenBank/DDBJ whole genome shotgun (WGS) entry which is preliminary data.</text>
</comment>
<dbReference type="AlphaFoldDB" id="A0A8H5ESC9"/>
<evidence type="ECO:0000256" key="1">
    <source>
        <dbReference type="SAM" id="MobiDB-lite"/>
    </source>
</evidence>
<dbReference type="EMBL" id="JAACJJ010000058">
    <property type="protein sequence ID" value="KAF5310288.1"/>
    <property type="molecule type" value="Genomic_DNA"/>
</dbReference>
<organism evidence="2 3">
    <name type="scientific">Psilocybe cf. subviscida</name>
    <dbReference type="NCBI Taxonomy" id="2480587"/>
    <lineage>
        <taxon>Eukaryota</taxon>
        <taxon>Fungi</taxon>
        <taxon>Dikarya</taxon>
        <taxon>Basidiomycota</taxon>
        <taxon>Agaricomycotina</taxon>
        <taxon>Agaricomycetes</taxon>
        <taxon>Agaricomycetidae</taxon>
        <taxon>Agaricales</taxon>
        <taxon>Agaricineae</taxon>
        <taxon>Strophariaceae</taxon>
        <taxon>Psilocybe</taxon>
    </lineage>
</organism>
<gene>
    <name evidence="2" type="ORF">D9619_010131</name>
</gene>
<reference evidence="2 3" key="1">
    <citation type="journal article" date="2020" name="ISME J.">
        <title>Uncovering the hidden diversity of litter-decomposition mechanisms in mushroom-forming fungi.</title>
        <authorList>
            <person name="Floudas D."/>
            <person name="Bentzer J."/>
            <person name="Ahren D."/>
            <person name="Johansson T."/>
            <person name="Persson P."/>
            <person name="Tunlid A."/>
        </authorList>
    </citation>
    <scope>NUCLEOTIDE SEQUENCE [LARGE SCALE GENOMIC DNA]</scope>
    <source>
        <strain evidence="2 3">CBS 101986</strain>
    </source>
</reference>
<protein>
    <submittedName>
        <fullName evidence="2">Uncharacterized protein</fullName>
    </submittedName>
</protein>
<sequence length="151" mass="16669">MSILGMIFVESGIGPEMSINGYKGELEYKTGVKETDVRTDVRLYPPSNLSSNHAPRLVLRATPMVVCCRNHVSMLREAYSHTLLGASLRHGTVPEGGTVKGFRPFRATTWPVVPGAQTNRVDEQAAGYRAKAHANGASYQLAQDRDERRRL</sequence>
<evidence type="ECO:0000313" key="2">
    <source>
        <dbReference type="EMBL" id="KAF5310288.1"/>
    </source>
</evidence>
<proteinExistence type="predicted"/>
<dbReference type="Proteomes" id="UP000567179">
    <property type="component" value="Unassembled WGS sequence"/>
</dbReference>
<keyword evidence="3" id="KW-1185">Reference proteome</keyword>
<evidence type="ECO:0000313" key="3">
    <source>
        <dbReference type="Proteomes" id="UP000567179"/>
    </source>
</evidence>
<accession>A0A8H5ESC9</accession>
<name>A0A8H5ESC9_9AGAR</name>